<dbReference type="SMART" id="SM00830">
    <property type="entry name" value="CM_2"/>
    <property type="match status" value="1"/>
</dbReference>
<dbReference type="Gene3D" id="1.20.59.10">
    <property type="entry name" value="Chorismate mutase"/>
    <property type="match status" value="1"/>
</dbReference>
<accession>U2FLK7</accession>
<dbReference type="PANTHER" id="PTHR43018">
    <property type="entry name" value="PHOSPHO-2-DEHYDRO-3-DEOXYHEPTONATE ALDOLASE"/>
    <property type="match status" value="1"/>
</dbReference>
<proteinExistence type="predicted"/>
<dbReference type="OrthoDB" id="9780456at2"/>
<organism evidence="3 4">
    <name type="scientific">Haloplasma contractile SSD-17B</name>
    <dbReference type="NCBI Taxonomy" id="1033810"/>
    <lineage>
        <taxon>Bacteria</taxon>
        <taxon>Bacillati</taxon>
        <taxon>Mycoplasmatota</taxon>
        <taxon>Mollicutes</taxon>
        <taxon>Haloplasmatales</taxon>
        <taxon>Haloplasmataceae</taxon>
        <taxon>Haloplasma</taxon>
    </lineage>
</organism>
<dbReference type="Pfam" id="PF01817">
    <property type="entry name" value="CM_2"/>
    <property type="match status" value="1"/>
</dbReference>
<evidence type="ECO:0000259" key="2">
    <source>
        <dbReference type="PROSITE" id="PS51168"/>
    </source>
</evidence>
<reference evidence="3 4" key="2">
    <citation type="journal article" date="2013" name="PLoS ONE">
        <title>INDIGO - INtegrated Data Warehouse of MIcrobial GenOmes with Examples from the Red Sea Extremophiles.</title>
        <authorList>
            <person name="Alam I."/>
            <person name="Antunes A."/>
            <person name="Kamau A.A."/>
            <person name="Ba Alawi W."/>
            <person name="Kalkatawi M."/>
            <person name="Stingl U."/>
            <person name="Bajic V.B."/>
        </authorList>
    </citation>
    <scope>NUCLEOTIDE SEQUENCE [LARGE SCALE GENOMIC DNA]</scope>
    <source>
        <strain evidence="3 4">SSD-17B</strain>
    </source>
</reference>
<dbReference type="InterPro" id="IPR002701">
    <property type="entry name" value="CM_II_prokaryot"/>
</dbReference>
<dbReference type="Pfam" id="PF00793">
    <property type="entry name" value="DAHP_synth_1"/>
    <property type="match status" value="1"/>
</dbReference>
<dbReference type="SUPFAM" id="SSF51569">
    <property type="entry name" value="Aldolase"/>
    <property type="match status" value="1"/>
</dbReference>
<dbReference type="GO" id="GO:0046417">
    <property type="term" value="P:chorismate metabolic process"/>
    <property type="evidence" value="ECO:0007669"/>
    <property type="project" value="InterPro"/>
</dbReference>
<dbReference type="GO" id="GO:0003849">
    <property type="term" value="F:3-deoxy-7-phosphoheptulonate synthase activity"/>
    <property type="evidence" value="ECO:0007669"/>
    <property type="project" value="UniProtKB-EC"/>
</dbReference>
<dbReference type="InParanoid" id="U2FLK7"/>
<dbReference type="Proteomes" id="UP000005707">
    <property type="component" value="Unassembled WGS sequence"/>
</dbReference>
<dbReference type="AlphaFoldDB" id="U2FLK7"/>
<dbReference type="FunCoup" id="U2FLK7">
    <property type="interactions" value="291"/>
</dbReference>
<dbReference type="RefSeq" id="WP_008826265.1">
    <property type="nucleotide sequence ID" value="NZ_AFNU02000001.1"/>
</dbReference>
<dbReference type="eggNOG" id="COG2876">
    <property type="taxonomic scope" value="Bacteria"/>
</dbReference>
<dbReference type="NCBIfam" id="NF009239">
    <property type="entry name" value="PRK12595.1"/>
    <property type="match status" value="1"/>
</dbReference>
<dbReference type="SUPFAM" id="SSF48600">
    <property type="entry name" value="Chorismate mutase II"/>
    <property type="match status" value="1"/>
</dbReference>
<dbReference type="PROSITE" id="PS51168">
    <property type="entry name" value="CHORISMATE_MUT_2"/>
    <property type="match status" value="1"/>
</dbReference>
<dbReference type="InterPro" id="IPR006268">
    <property type="entry name" value="DAHP_syn_2"/>
</dbReference>
<evidence type="ECO:0000313" key="4">
    <source>
        <dbReference type="Proteomes" id="UP000005707"/>
    </source>
</evidence>
<dbReference type="NCBIfam" id="NF006421">
    <property type="entry name" value="PRK08673.1"/>
    <property type="match status" value="1"/>
</dbReference>
<dbReference type="STRING" id="1033810.HLPCO_000296"/>
<evidence type="ECO:0000256" key="1">
    <source>
        <dbReference type="ARBA" id="ARBA00022679"/>
    </source>
</evidence>
<comment type="caution">
    <text evidence="3">The sequence shown here is derived from an EMBL/GenBank/DDBJ whole genome shotgun (WGS) entry which is preliminary data.</text>
</comment>
<dbReference type="EMBL" id="AFNU02000001">
    <property type="protein sequence ID" value="ERJ13630.1"/>
    <property type="molecule type" value="Genomic_DNA"/>
</dbReference>
<keyword evidence="4" id="KW-1185">Reference proteome</keyword>
<dbReference type="GO" id="GO:0009073">
    <property type="term" value="P:aromatic amino acid family biosynthetic process"/>
    <property type="evidence" value="ECO:0007669"/>
    <property type="project" value="InterPro"/>
</dbReference>
<protein>
    <submittedName>
        <fullName evidence="3">Protein AroA</fullName>
        <ecNumber evidence="3">2.5.1.54</ecNumber>
    </submittedName>
</protein>
<evidence type="ECO:0000313" key="3">
    <source>
        <dbReference type="EMBL" id="ERJ13630.1"/>
    </source>
</evidence>
<dbReference type="GO" id="GO:0004106">
    <property type="term" value="F:chorismate mutase activity"/>
    <property type="evidence" value="ECO:0007669"/>
    <property type="project" value="InterPro"/>
</dbReference>
<dbReference type="InterPro" id="IPR036263">
    <property type="entry name" value="Chorismate_II_sf"/>
</dbReference>
<dbReference type="PANTHER" id="PTHR43018:SF1">
    <property type="entry name" value="PROTEIN AROA(G)"/>
    <property type="match status" value="1"/>
</dbReference>
<dbReference type="Gene3D" id="3.20.20.70">
    <property type="entry name" value="Aldolase class I"/>
    <property type="match status" value="1"/>
</dbReference>
<gene>
    <name evidence="3" type="primary">aroA</name>
    <name evidence="3" type="ORF">HLPCO_000296</name>
</gene>
<dbReference type="GO" id="GO:0016832">
    <property type="term" value="F:aldehyde-lyase activity"/>
    <property type="evidence" value="ECO:0007669"/>
    <property type="project" value="InterPro"/>
</dbReference>
<dbReference type="NCBIfam" id="TIGR01801">
    <property type="entry name" value="CM_A"/>
    <property type="match status" value="1"/>
</dbReference>
<dbReference type="InterPro" id="IPR036979">
    <property type="entry name" value="CM_dom_sf"/>
</dbReference>
<feature type="domain" description="Chorismate mutase" evidence="2">
    <location>
        <begin position="1"/>
        <end position="88"/>
    </location>
</feature>
<dbReference type="InterPro" id="IPR006218">
    <property type="entry name" value="DAHP1/KDSA"/>
</dbReference>
<keyword evidence="1 3" id="KW-0808">Transferase</keyword>
<dbReference type="NCBIfam" id="TIGR01361">
    <property type="entry name" value="DAHP_synth_Bsub"/>
    <property type="match status" value="1"/>
</dbReference>
<dbReference type="InterPro" id="IPR010954">
    <property type="entry name" value="Chorismate_mutase_GmP-bac"/>
</dbReference>
<dbReference type="InterPro" id="IPR052899">
    <property type="entry name" value="Class-I_DAHP_synthase"/>
</dbReference>
<dbReference type="EC" id="2.5.1.54" evidence="3"/>
<reference evidence="3 4" key="1">
    <citation type="journal article" date="2011" name="J. Bacteriol.">
        <title>Genome sequence of Haloplasma contractile, an unusual contractile bacterium from a deep-sea anoxic brine lake.</title>
        <authorList>
            <person name="Antunes A."/>
            <person name="Alam I."/>
            <person name="El Dorry H."/>
            <person name="Siam R."/>
            <person name="Robertson A."/>
            <person name="Bajic V.B."/>
            <person name="Stingl U."/>
        </authorList>
    </citation>
    <scope>NUCLEOTIDE SEQUENCE [LARGE SCALE GENOMIC DNA]</scope>
    <source>
        <strain evidence="3 4">SSD-17B</strain>
    </source>
</reference>
<sequence>MDNINDLRIEIDRINKQLLTLLNRRADLTLKIGKEKQKHGYTVHDPIREQHILETLMKENKGPFKNEDITGIFKEIFQASKKLQKTDQSDELLISRKKKQSDTIIKIKNQSIGGSEKALIFGPCSIESYEQMEQVAKKLNSLGIKFIRGGAFKPRTSPYSFQGLGIEGLKIMGEICNKHDLISFVEVMDQEQLDIACDYVDIVQIGARNMQNFSLLKKVGKINKPVFLKRGLSATIEEFKMSAEYIIANGNPNIILCERGIRTYEQATRNTLDLSAVPILKNETHLPVIVDISHSAGRKDIMDSLARASLAAGADGIMAEIHPNPLIALSDAGQQLDFEEFMTLYKHIQHY</sequence>
<dbReference type="InterPro" id="IPR013785">
    <property type="entry name" value="Aldolase_TIM"/>
</dbReference>
<name>U2FLK7_9MOLU</name>